<name>A0A218V3G7_9PASE</name>
<dbReference type="EMBL" id="MUZQ01000065">
    <property type="protein sequence ID" value="OWK60152.1"/>
    <property type="molecule type" value="Genomic_DNA"/>
</dbReference>
<reference evidence="1 2" key="1">
    <citation type="submission" date="2017-05" db="EMBL/GenBank/DDBJ databases">
        <title>Genome of assembly of the Bengalese finch, Lonchura striata domestica.</title>
        <authorList>
            <person name="Colquitt B.M."/>
            <person name="Brainard M.S."/>
        </authorList>
    </citation>
    <scope>NUCLEOTIDE SEQUENCE [LARGE SCALE GENOMIC DNA]</scope>
    <source>
        <strain evidence="1">White83orange57</strain>
    </source>
</reference>
<gene>
    <name evidence="1" type="ORF">RLOC_00003170</name>
</gene>
<dbReference type="Proteomes" id="UP000197619">
    <property type="component" value="Unassembled WGS sequence"/>
</dbReference>
<proteinExistence type="predicted"/>
<sequence length="53" mass="6168">MPWRAPQLHFVHLKCKFGIVFPFVFCSGFGSEDQVVISLTDFSQEFVTVRYLL</sequence>
<evidence type="ECO:0000313" key="1">
    <source>
        <dbReference type="EMBL" id="OWK60152.1"/>
    </source>
</evidence>
<comment type="caution">
    <text evidence="1">The sequence shown here is derived from an EMBL/GenBank/DDBJ whole genome shotgun (WGS) entry which is preliminary data.</text>
</comment>
<protein>
    <submittedName>
        <fullName evidence="1">Uncharacterized protein</fullName>
    </submittedName>
</protein>
<dbReference type="AlphaFoldDB" id="A0A218V3G7"/>
<accession>A0A218V3G7</accession>
<evidence type="ECO:0000313" key="2">
    <source>
        <dbReference type="Proteomes" id="UP000197619"/>
    </source>
</evidence>
<keyword evidence="2" id="KW-1185">Reference proteome</keyword>
<organism evidence="1 2">
    <name type="scientific">Lonchura striata</name>
    <name type="common">white-rumped munia</name>
    <dbReference type="NCBI Taxonomy" id="40157"/>
    <lineage>
        <taxon>Eukaryota</taxon>
        <taxon>Metazoa</taxon>
        <taxon>Chordata</taxon>
        <taxon>Craniata</taxon>
        <taxon>Vertebrata</taxon>
        <taxon>Euteleostomi</taxon>
        <taxon>Archelosauria</taxon>
        <taxon>Archosauria</taxon>
        <taxon>Dinosauria</taxon>
        <taxon>Saurischia</taxon>
        <taxon>Theropoda</taxon>
        <taxon>Coelurosauria</taxon>
        <taxon>Aves</taxon>
        <taxon>Neognathae</taxon>
        <taxon>Neoaves</taxon>
        <taxon>Telluraves</taxon>
        <taxon>Australaves</taxon>
        <taxon>Passeriformes</taxon>
        <taxon>Passeroidea</taxon>
        <taxon>Estrildidae</taxon>
        <taxon>Estrildinae</taxon>
        <taxon>Lonchura</taxon>
    </lineage>
</organism>